<evidence type="ECO:0000313" key="2">
    <source>
        <dbReference type="EMBL" id="RWR83564.1"/>
    </source>
</evidence>
<dbReference type="EMBL" id="QPKB01000004">
    <property type="protein sequence ID" value="RWR83564.1"/>
    <property type="molecule type" value="Genomic_DNA"/>
</dbReference>
<comment type="caution">
    <text evidence="2">The sequence shown here is derived from an EMBL/GenBank/DDBJ whole genome shotgun (WGS) entry which is preliminary data.</text>
</comment>
<dbReference type="InterPro" id="IPR003832">
    <property type="entry name" value="DUF212"/>
</dbReference>
<dbReference type="AlphaFoldDB" id="A0A3S3MH18"/>
<evidence type="ECO:0000256" key="1">
    <source>
        <dbReference type="SAM" id="MobiDB-lite"/>
    </source>
</evidence>
<proteinExistence type="predicted"/>
<feature type="compositionally biased region" description="Polar residues" evidence="1">
    <location>
        <begin position="208"/>
        <end position="225"/>
    </location>
</feature>
<dbReference type="OrthoDB" id="1909848at2759"/>
<dbReference type="Proteomes" id="UP000283530">
    <property type="component" value="Unassembled WGS sequence"/>
</dbReference>
<keyword evidence="3" id="KW-1185">Reference proteome</keyword>
<dbReference type="STRING" id="337451.A0A3S3MH18"/>
<dbReference type="PANTHER" id="PTHR31446">
    <property type="entry name" value="ACID PHOSPHATASE/VANADIUM-DEPENDENT HALOPEROXIDASE-RELATED PROTEIN"/>
    <property type="match status" value="1"/>
</dbReference>
<evidence type="ECO:0000313" key="3">
    <source>
        <dbReference type="Proteomes" id="UP000283530"/>
    </source>
</evidence>
<sequence length="286" mass="30728">MFSSSSSATFPSHLPQTFSPLSKSQKFFSSLPFKKQATTPFICLKIGVEELAELAHNKALVAAAVSSAIGQFSKPFTSALCGTGVDFKATFRSGGMPSTHSAGVVAAATSLGLERGFSDSIFGMSVVFAAIVMYDAQGVRKEVGYHAEILNMILLKNRESETPYMEEDDLIESNQRTSSLTSESLAPLLSLSEKGSSYRPDPIPPSTPNRSESVTSRASTKSNSLVDGEDMFRNATSISAVDHEELLRKSYGSYFPLKEYVGHTEIEVLVGALLGFIVSLAIDLIL</sequence>
<gene>
    <name evidence="2" type="ORF">CKAN_01232200</name>
</gene>
<reference evidence="2 3" key="1">
    <citation type="journal article" date="2019" name="Nat. Plants">
        <title>Stout camphor tree genome fills gaps in understanding of flowering plant genome evolution.</title>
        <authorList>
            <person name="Chaw S.M."/>
            <person name="Liu Y.C."/>
            <person name="Wu Y.W."/>
            <person name="Wang H.Y."/>
            <person name="Lin C.I."/>
            <person name="Wu C.S."/>
            <person name="Ke H.M."/>
            <person name="Chang L.Y."/>
            <person name="Hsu C.Y."/>
            <person name="Yang H.T."/>
            <person name="Sudianto E."/>
            <person name="Hsu M.H."/>
            <person name="Wu K.P."/>
            <person name="Wang L.N."/>
            <person name="Leebens-Mack J.H."/>
            <person name="Tsai I.J."/>
        </authorList>
    </citation>
    <scope>NUCLEOTIDE SEQUENCE [LARGE SCALE GENOMIC DNA]</scope>
    <source>
        <strain evidence="3">cv. Chaw 1501</strain>
        <tissue evidence="2">Young leaves</tissue>
    </source>
</reference>
<feature type="region of interest" description="Disordered" evidence="1">
    <location>
        <begin position="193"/>
        <end position="226"/>
    </location>
</feature>
<name>A0A3S3MH18_9MAGN</name>
<dbReference type="PANTHER" id="PTHR31446:SF2">
    <property type="entry name" value="ACID PHOSPHATASE_VANADIUM-DEPENDENT HALOPEROXIDASE-RELATED PROTEIN"/>
    <property type="match status" value="1"/>
</dbReference>
<protein>
    <submittedName>
        <fullName evidence="2">Putative membrane protein YuiD</fullName>
    </submittedName>
</protein>
<accession>A0A3S3MH18</accession>
<organism evidence="2 3">
    <name type="scientific">Cinnamomum micranthum f. kanehirae</name>
    <dbReference type="NCBI Taxonomy" id="337451"/>
    <lineage>
        <taxon>Eukaryota</taxon>
        <taxon>Viridiplantae</taxon>
        <taxon>Streptophyta</taxon>
        <taxon>Embryophyta</taxon>
        <taxon>Tracheophyta</taxon>
        <taxon>Spermatophyta</taxon>
        <taxon>Magnoliopsida</taxon>
        <taxon>Magnoliidae</taxon>
        <taxon>Laurales</taxon>
        <taxon>Lauraceae</taxon>
        <taxon>Cinnamomum</taxon>
    </lineage>
</organism>
<dbReference type="Pfam" id="PF02681">
    <property type="entry name" value="DUF212"/>
    <property type="match status" value="1"/>
</dbReference>